<dbReference type="Proteomes" id="UP000650511">
    <property type="component" value="Unassembled WGS sequence"/>
</dbReference>
<keyword evidence="4 7" id="KW-0812">Transmembrane</keyword>
<evidence type="ECO:0000256" key="3">
    <source>
        <dbReference type="ARBA" id="ARBA00022475"/>
    </source>
</evidence>
<dbReference type="GO" id="GO:0005886">
    <property type="term" value="C:plasma membrane"/>
    <property type="evidence" value="ECO:0007669"/>
    <property type="project" value="UniProtKB-SubCell"/>
</dbReference>
<reference evidence="10" key="2">
    <citation type="submission" date="2020-09" db="EMBL/GenBank/DDBJ databases">
        <authorList>
            <person name="Sun Q."/>
            <person name="Zhou Y."/>
        </authorList>
    </citation>
    <scope>NUCLEOTIDE SEQUENCE</scope>
    <source>
        <strain evidence="10">CGMCC 1.14988</strain>
    </source>
</reference>
<keyword evidence="2 7" id="KW-0813">Transport</keyword>
<reference evidence="10" key="1">
    <citation type="journal article" date="2014" name="Int. J. Syst. Evol. Microbiol.">
        <title>Complete genome sequence of Corynebacterium casei LMG S-19264T (=DSM 44701T), isolated from a smear-ripened cheese.</title>
        <authorList>
            <consortium name="US DOE Joint Genome Institute (JGI-PGF)"/>
            <person name="Walter F."/>
            <person name="Albersmeier A."/>
            <person name="Kalinowski J."/>
            <person name="Ruckert C."/>
        </authorList>
    </citation>
    <scope>NUCLEOTIDE SEQUENCE</scope>
    <source>
        <strain evidence="10">CGMCC 1.14988</strain>
    </source>
</reference>
<feature type="transmembrane region" description="Helical" evidence="7">
    <location>
        <begin position="161"/>
        <end position="182"/>
    </location>
</feature>
<organism evidence="10 11">
    <name type="scientific">Egicoccus halophilus</name>
    <dbReference type="NCBI Taxonomy" id="1670830"/>
    <lineage>
        <taxon>Bacteria</taxon>
        <taxon>Bacillati</taxon>
        <taxon>Actinomycetota</taxon>
        <taxon>Nitriliruptoria</taxon>
        <taxon>Egicoccales</taxon>
        <taxon>Egicoccaceae</taxon>
        <taxon>Egicoccus</taxon>
    </lineage>
</organism>
<comment type="subcellular location">
    <subcellularLocation>
        <location evidence="1 7">Cell membrane</location>
        <topology evidence="1 7">Multi-pass membrane protein</topology>
    </subcellularLocation>
</comment>
<keyword evidence="3" id="KW-1003">Cell membrane</keyword>
<evidence type="ECO:0000259" key="9">
    <source>
        <dbReference type="PROSITE" id="PS50928"/>
    </source>
</evidence>
<feature type="transmembrane region" description="Helical" evidence="7">
    <location>
        <begin position="203"/>
        <end position="225"/>
    </location>
</feature>
<dbReference type="AlphaFoldDB" id="A0A8J3ESQ5"/>
<comment type="caution">
    <text evidence="10">The sequence shown here is derived from an EMBL/GenBank/DDBJ whole genome shotgun (WGS) entry which is preliminary data.</text>
</comment>
<feature type="transmembrane region" description="Helical" evidence="7">
    <location>
        <begin position="261"/>
        <end position="282"/>
    </location>
</feature>
<dbReference type="SUPFAM" id="SSF161098">
    <property type="entry name" value="MetI-like"/>
    <property type="match status" value="1"/>
</dbReference>
<dbReference type="InterPro" id="IPR035906">
    <property type="entry name" value="MetI-like_sf"/>
</dbReference>
<evidence type="ECO:0000256" key="1">
    <source>
        <dbReference type="ARBA" id="ARBA00004651"/>
    </source>
</evidence>
<feature type="transmembrane region" description="Helical" evidence="7">
    <location>
        <begin position="32"/>
        <end position="54"/>
    </location>
</feature>
<protein>
    <submittedName>
        <fullName evidence="10">sn-glycerol-3-phosphate transport system permease protein UgpE</fullName>
    </submittedName>
</protein>
<keyword evidence="6 7" id="KW-0472">Membrane</keyword>
<dbReference type="OrthoDB" id="2063054at2"/>
<feature type="region of interest" description="Disordered" evidence="8">
    <location>
        <begin position="1"/>
        <end position="24"/>
    </location>
</feature>
<evidence type="ECO:0000313" key="11">
    <source>
        <dbReference type="Proteomes" id="UP000650511"/>
    </source>
</evidence>
<dbReference type="EMBL" id="BMHA01000002">
    <property type="protein sequence ID" value="GGI03532.1"/>
    <property type="molecule type" value="Genomic_DNA"/>
</dbReference>
<dbReference type="Gene3D" id="1.10.3720.10">
    <property type="entry name" value="MetI-like"/>
    <property type="match status" value="1"/>
</dbReference>
<evidence type="ECO:0000313" key="10">
    <source>
        <dbReference type="EMBL" id="GGI03532.1"/>
    </source>
</evidence>
<dbReference type="CDD" id="cd06261">
    <property type="entry name" value="TM_PBP2"/>
    <property type="match status" value="1"/>
</dbReference>
<comment type="similarity">
    <text evidence="7">Belongs to the binding-protein-dependent transport system permease family.</text>
</comment>
<feature type="transmembrane region" description="Helical" evidence="7">
    <location>
        <begin position="128"/>
        <end position="149"/>
    </location>
</feature>
<dbReference type="PROSITE" id="PS50928">
    <property type="entry name" value="ABC_TM1"/>
    <property type="match status" value="1"/>
</dbReference>
<name>A0A8J3ESQ5_9ACTN</name>
<evidence type="ECO:0000256" key="8">
    <source>
        <dbReference type="SAM" id="MobiDB-lite"/>
    </source>
</evidence>
<accession>A0A8J3ESQ5</accession>
<dbReference type="PANTHER" id="PTHR43744:SF2">
    <property type="entry name" value="ARABINOOLIGOSACCHARIDES TRANSPORT SYSTEM PERMEASE PROTEIN ARAQ"/>
    <property type="match status" value="1"/>
</dbReference>
<dbReference type="Pfam" id="PF00528">
    <property type="entry name" value="BPD_transp_1"/>
    <property type="match status" value="1"/>
</dbReference>
<keyword evidence="11" id="KW-1185">Reference proteome</keyword>
<dbReference type="RefSeq" id="WP_130651021.1">
    <property type="nucleotide sequence ID" value="NZ_BMHA01000002.1"/>
</dbReference>
<evidence type="ECO:0000256" key="6">
    <source>
        <dbReference type="ARBA" id="ARBA00023136"/>
    </source>
</evidence>
<evidence type="ECO:0000256" key="7">
    <source>
        <dbReference type="RuleBase" id="RU363032"/>
    </source>
</evidence>
<feature type="transmembrane region" description="Helical" evidence="7">
    <location>
        <begin position="97"/>
        <end position="116"/>
    </location>
</feature>
<dbReference type="PANTHER" id="PTHR43744">
    <property type="entry name" value="ABC TRANSPORTER PERMEASE PROTEIN MG189-RELATED-RELATED"/>
    <property type="match status" value="1"/>
</dbReference>
<feature type="transmembrane region" description="Helical" evidence="7">
    <location>
        <begin position="231"/>
        <end position="254"/>
    </location>
</feature>
<evidence type="ECO:0000256" key="5">
    <source>
        <dbReference type="ARBA" id="ARBA00022989"/>
    </source>
</evidence>
<evidence type="ECO:0000256" key="4">
    <source>
        <dbReference type="ARBA" id="ARBA00022692"/>
    </source>
</evidence>
<proteinExistence type="inferred from homology"/>
<dbReference type="InterPro" id="IPR000515">
    <property type="entry name" value="MetI-like"/>
</dbReference>
<sequence length="297" mass="32177">MSAAPQTPLPATDTPTGPPPASRRQRRLAGRIGLHVLVLIGAIVSIVPFLWIVIASTHPTSGIFSRPPNFLPGDNLLTNLSNLQAATSFARVTLNSLIIAVAFTAIGVVVCSMCGYGLAKHRFKGRGIVLALVLMTVMIPYHVTLVPLFRLMANLGWLNTYQAAILPFVANAFGIFLMRQAFLSFPDELIEAARVDGAGELRTFYRIVLPAVRPSLAALVIYLFMFQWNNFLWPLVVLTSGDMYTIPVALSSLIGLSRIDYGQVMVGTAISVLPVVVVFLFFQKHFIAGLLGGSVRG</sequence>
<dbReference type="GO" id="GO:0055085">
    <property type="term" value="P:transmembrane transport"/>
    <property type="evidence" value="ECO:0007669"/>
    <property type="project" value="InterPro"/>
</dbReference>
<gene>
    <name evidence="10" type="primary">ugpE</name>
    <name evidence="10" type="ORF">GCM10011354_04500</name>
</gene>
<keyword evidence="5 7" id="KW-1133">Transmembrane helix</keyword>
<evidence type="ECO:0000256" key="2">
    <source>
        <dbReference type="ARBA" id="ARBA00022448"/>
    </source>
</evidence>
<feature type="domain" description="ABC transmembrane type-1" evidence="9">
    <location>
        <begin position="93"/>
        <end position="282"/>
    </location>
</feature>